<organism evidence="6 7">
    <name type="scientific">Shimazuella alba</name>
    <dbReference type="NCBI Taxonomy" id="2690964"/>
    <lineage>
        <taxon>Bacteria</taxon>
        <taxon>Bacillati</taxon>
        <taxon>Bacillota</taxon>
        <taxon>Bacilli</taxon>
        <taxon>Bacillales</taxon>
        <taxon>Thermoactinomycetaceae</taxon>
        <taxon>Shimazuella</taxon>
    </lineage>
</organism>
<dbReference type="PANTHER" id="PTHR42734">
    <property type="entry name" value="METAL TRANSPORT SYSTEM ATP-BINDING PROTEIN TM_0124-RELATED"/>
    <property type="match status" value="1"/>
</dbReference>
<keyword evidence="4 6" id="KW-0067">ATP-binding</keyword>
<protein>
    <submittedName>
        <fullName evidence="6">ATP-binding cassette domain-containing protein</fullName>
    </submittedName>
</protein>
<evidence type="ECO:0000256" key="1">
    <source>
        <dbReference type="ARBA" id="ARBA00005417"/>
    </source>
</evidence>
<dbReference type="InterPro" id="IPR003593">
    <property type="entry name" value="AAA+_ATPase"/>
</dbReference>
<feature type="domain" description="ABC transporter" evidence="5">
    <location>
        <begin position="6"/>
        <end position="248"/>
    </location>
</feature>
<dbReference type="Gene3D" id="3.40.50.300">
    <property type="entry name" value="P-loop containing nucleotide triphosphate hydrolases"/>
    <property type="match status" value="1"/>
</dbReference>
<dbReference type="GO" id="GO:0005524">
    <property type="term" value="F:ATP binding"/>
    <property type="evidence" value="ECO:0007669"/>
    <property type="project" value="UniProtKB-KW"/>
</dbReference>
<gene>
    <name evidence="6" type="ORF">GSM42_19970</name>
</gene>
<dbReference type="PROSITE" id="PS00211">
    <property type="entry name" value="ABC_TRANSPORTER_1"/>
    <property type="match status" value="1"/>
</dbReference>
<evidence type="ECO:0000256" key="4">
    <source>
        <dbReference type="ARBA" id="ARBA00022840"/>
    </source>
</evidence>
<dbReference type="InterPro" id="IPR003439">
    <property type="entry name" value="ABC_transporter-like_ATP-bd"/>
</dbReference>
<dbReference type="InterPro" id="IPR050153">
    <property type="entry name" value="Metal_Ion_Import_ABC"/>
</dbReference>
<dbReference type="SMART" id="SM00382">
    <property type="entry name" value="AAA"/>
    <property type="match status" value="1"/>
</dbReference>
<dbReference type="FunFam" id="3.40.50.300:FF:000134">
    <property type="entry name" value="Iron-enterobactin ABC transporter ATP-binding protein"/>
    <property type="match status" value="1"/>
</dbReference>
<dbReference type="SUPFAM" id="SSF52540">
    <property type="entry name" value="P-loop containing nucleoside triphosphate hydrolases"/>
    <property type="match status" value="1"/>
</dbReference>
<dbReference type="RefSeq" id="WP_160803324.1">
    <property type="nucleotide sequence ID" value="NZ_WUUL01000024.1"/>
</dbReference>
<dbReference type="Proteomes" id="UP000430692">
    <property type="component" value="Unassembled WGS sequence"/>
</dbReference>
<dbReference type="PROSITE" id="PS50893">
    <property type="entry name" value="ABC_TRANSPORTER_2"/>
    <property type="match status" value="1"/>
</dbReference>
<dbReference type="CDD" id="cd03235">
    <property type="entry name" value="ABC_Metallic_Cations"/>
    <property type="match status" value="1"/>
</dbReference>
<dbReference type="EMBL" id="WUUL01000024">
    <property type="protein sequence ID" value="MXQ55959.1"/>
    <property type="molecule type" value="Genomic_DNA"/>
</dbReference>
<keyword evidence="2" id="KW-0813">Transport</keyword>
<dbReference type="InterPro" id="IPR027417">
    <property type="entry name" value="P-loop_NTPase"/>
</dbReference>
<evidence type="ECO:0000256" key="3">
    <source>
        <dbReference type="ARBA" id="ARBA00022741"/>
    </source>
</evidence>
<keyword evidence="7" id="KW-1185">Reference proteome</keyword>
<dbReference type="Pfam" id="PF00005">
    <property type="entry name" value="ABC_tran"/>
    <property type="match status" value="1"/>
</dbReference>
<dbReference type="GO" id="GO:0016887">
    <property type="term" value="F:ATP hydrolysis activity"/>
    <property type="evidence" value="ECO:0007669"/>
    <property type="project" value="InterPro"/>
</dbReference>
<dbReference type="AlphaFoldDB" id="A0A6I4VVM1"/>
<evidence type="ECO:0000313" key="6">
    <source>
        <dbReference type="EMBL" id="MXQ55959.1"/>
    </source>
</evidence>
<proteinExistence type="inferred from homology"/>
<evidence type="ECO:0000313" key="7">
    <source>
        <dbReference type="Proteomes" id="UP000430692"/>
    </source>
</evidence>
<comment type="similarity">
    <text evidence="1">Belongs to the ABC transporter superfamily.</text>
</comment>
<comment type="caution">
    <text evidence="6">The sequence shown here is derived from an EMBL/GenBank/DDBJ whole genome shotgun (WGS) entry which is preliminary data.</text>
</comment>
<dbReference type="PANTHER" id="PTHR42734:SF17">
    <property type="entry name" value="METAL TRANSPORT SYSTEM ATP-BINDING PROTEIN TM_0124-RELATED"/>
    <property type="match status" value="1"/>
</dbReference>
<dbReference type="InterPro" id="IPR017871">
    <property type="entry name" value="ABC_transporter-like_CS"/>
</dbReference>
<evidence type="ECO:0000259" key="5">
    <source>
        <dbReference type="PROSITE" id="PS50893"/>
    </source>
</evidence>
<evidence type="ECO:0000256" key="2">
    <source>
        <dbReference type="ARBA" id="ARBA00022448"/>
    </source>
</evidence>
<keyword evidence="3" id="KW-0547">Nucleotide-binding</keyword>
<name>A0A6I4VVM1_9BACL</name>
<reference evidence="6 7" key="1">
    <citation type="submission" date="2019-12" db="EMBL/GenBank/DDBJ databases">
        <title>Whole-genome analyses of novel actinobacteria.</title>
        <authorList>
            <person name="Sahin N."/>
            <person name="Saygin H."/>
        </authorList>
    </citation>
    <scope>NUCLEOTIDE SEQUENCE [LARGE SCALE GENOMIC DNA]</scope>
    <source>
        <strain evidence="6 7">KC615</strain>
    </source>
</reference>
<sequence length="251" mass="28257">MSKIVLQMEDVSYSYQHQSVLESVTLSVKEGQFLGIVGPNGSGKSTLLKIALGVLQPREGKVTVFGRSIRDQKNKHQIGYVSQKSNSFQRDFPATVQEVVAAGLAAKKGIIRWYNKKDFELVDEVLDQVGLRDLRKRNIGQLSGGQQQRVFIARALISKPKLLILDEPTVGIDRDSTKQFYDLLHRLHKQNGLTLILVTHDIGVVSTLVDEVACLNKKLFFHGSRTHFMQKEKELLSSAYNHDVQIISHQH</sequence>
<accession>A0A6I4VVM1</accession>